<dbReference type="Pfam" id="PF24973">
    <property type="entry name" value="EGF_LMN_ATRN"/>
    <property type="match status" value="1"/>
</dbReference>
<dbReference type="Proteomes" id="UP001460270">
    <property type="component" value="Unassembled WGS sequence"/>
</dbReference>
<dbReference type="FunFam" id="2.10.25.10:FF:000082">
    <property type="entry name" value="Laminin subunit alpha 1"/>
    <property type="match status" value="1"/>
</dbReference>
<keyword evidence="15" id="KW-1185">Reference proteome</keyword>
<feature type="disulfide bond" evidence="10">
    <location>
        <begin position="381"/>
        <end position="390"/>
    </location>
</feature>
<evidence type="ECO:0000259" key="12">
    <source>
        <dbReference type="PROSITE" id="PS50027"/>
    </source>
</evidence>
<dbReference type="GO" id="GO:0009888">
    <property type="term" value="P:tissue development"/>
    <property type="evidence" value="ECO:0007669"/>
    <property type="project" value="TreeGrafter"/>
</dbReference>
<evidence type="ECO:0000313" key="15">
    <source>
        <dbReference type="Proteomes" id="UP001460270"/>
    </source>
</evidence>
<feature type="disulfide bond" evidence="10">
    <location>
        <begin position="405"/>
        <end position="417"/>
    </location>
</feature>
<comment type="caution">
    <text evidence="10">Lacks conserved residue(s) required for the propagation of feature annotation.</text>
</comment>
<dbReference type="AlphaFoldDB" id="A0AAW0MVK8"/>
<feature type="disulfide bond" evidence="10">
    <location>
        <begin position="526"/>
        <end position="543"/>
    </location>
</feature>
<dbReference type="GO" id="GO:0009887">
    <property type="term" value="P:animal organ morphogenesis"/>
    <property type="evidence" value="ECO:0007669"/>
    <property type="project" value="TreeGrafter"/>
</dbReference>
<feature type="disulfide bond" evidence="10">
    <location>
        <begin position="426"/>
        <end position="435"/>
    </location>
</feature>
<keyword evidence="3" id="KW-0272">Extracellular matrix</keyword>
<dbReference type="FunFam" id="2.10.25.10:FF:000034">
    <property type="entry name" value="Laminin subunit alpha 3"/>
    <property type="match status" value="1"/>
</dbReference>
<dbReference type="GO" id="GO:0034446">
    <property type="term" value="P:substrate adhesion-dependent cell spreading"/>
    <property type="evidence" value="ECO:0007669"/>
    <property type="project" value="TreeGrafter"/>
</dbReference>
<evidence type="ECO:0000256" key="3">
    <source>
        <dbReference type="ARBA" id="ARBA00022530"/>
    </source>
</evidence>
<dbReference type="InterPro" id="IPR050440">
    <property type="entry name" value="Laminin/Netrin_ECM"/>
</dbReference>
<evidence type="ECO:0000256" key="5">
    <source>
        <dbReference type="ARBA" id="ARBA00022737"/>
    </source>
</evidence>
<sequence>MQRPVGAAVRTDGRRSLCPLWVLAVLVTCLTATGCAQELPTNGVNGYSLHPPYFNLAEGTKITATATCGEDESGRAVHDLYCKLVGGPVSGDPSQTIQGQYCDFCSPGDSDRAHPITNAIDGTERWWQSPPLSRNTEFNEVNVTLDLGQYYYSIKDISIGGRCVCNGHAEACNAKDPNDPYKLQCDCQHNTCGVSCDQCCPGFNQLPWKPATTYSANECEPCNCHRHSFDCYYDPEVEHRRESLDIHGHYRGGGVCLNCQHHTTGVNCERCIPTYYRSPDHSIESPLACSPCDCRSDFTDGTCEDFTGRCFCKPNYTGENCDSCASGFINFPECYPIPTYPTNNNNGEAKPAGEIINCECSAAGTVDNSCRPDPRTRTCVCKPGFTGDHCDTCAPGFHGLNCQACQCSGPGCLDGSCDSVTGHGVCRSGFQGYECDRCAPGYFNYPLCQLCGCSSIGSLPEVCDPSGRCLCKGEFTGPRCEQCRSGFHSYPNCEGHCHCRPNYSGPSCEQCAPGFYGYPSCSPCQCSHEGSRYSSCDQESGQCSCLPHVVGQRCDSCAHGAYGFPHCQCKLSI</sequence>
<evidence type="ECO:0000256" key="1">
    <source>
        <dbReference type="ARBA" id="ARBA00004302"/>
    </source>
</evidence>
<dbReference type="SMART" id="SM00180">
    <property type="entry name" value="EGF_Lam"/>
    <property type="match status" value="8"/>
</dbReference>
<keyword evidence="4 11" id="KW-0732">Signal</keyword>
<dbReference type="Pfam" id="PF00053">
    <property type="entry name" value="EGF_laminin"/>
    <property type="match status" value="7"/>
</dbReference>
<evidence type="ECO:0000313" key="14">
    <source>
        <dbReference type="EMBL" id="KAK7884081.1"/>
    </source>
</evidence>
<feature type="domain" description="Laminin EGF-like" evidence="12">
    <location>
        <begin position="524"/>
        <end position="569"/>
    </location>
</feature>
<dbReference type="SUPFAM" id="SSF57196">
    <property type="entry name" value="EGF/Laminin"/>
    <property type="match status" value="8"/>
</dbReference>
<dbReference type="Gene3D" id="2.10.25.10">
    <property type="entry name" value="Laminin"/>
    <property type="match status" value="7"/>
</dbReference>
<dbReference type="PANTHER" id="PTHR10574">
    <property type="entry name" value="NETRIN/LAMININ-RELATED"/>
    <property type="match status" value="1"/>
</dbReference>
<dbReference type="GO" id="GO:0043256">
    <property type="term" value="C:laminin complex"/>
    <property type="evidence" value="ECO:0007669"/>
    <property type="project" value="TreeGrafter"/>
</dbReference>
<dbReference type="EMBL" id="JBBPFD010000020">
    <property type="protein sequence ID" value="KAK7884081.1"/>
    <property type="molecule type" value="Genomic_DNA"/>
</dbReference>
<dbReference type="PANTHER" id="PTHR10574:SF406">
    <property type="entry name" value="LAMININ SUBUNIT ALPHA 5"/>
    <property type="match status" value="1"/>
</dbReference>
<dbReference type="PROSITE" id="PS50027">
    <property type="entry name" value="EGF_LAM_2"/>
    <property type="match status" value="5"/>
</dbReference>
<dbReference type="PROSITE" id="PS00022">
    <property type="entry name" value="EGF_1"/>
    <property type="match status" value="1"/>
</dbReference>
<accession>A0AAW0MVK8</accession>
<feature type="domain" description="Laminin EGF-like" evidence="12">
    <location>
        <begin position="451"/>
        <end position="523"/>
    </location>
</feature>
<feature type="disulfide bond" evidence="10">
    <location>
        <begin position="524"/>
        <end position="536"/>
    </location>
</feature>
<dbReference type="InterPro" id="IPR056863">
    <property type="entry name" value="LMN_ATRN_NET-like_EGF"/>
</dbReference>
<name>A0AAW0MVK8_9GOBI</name>
<keyword evidence="2" id="KW-0964">Secreted</keyword>
<dbReference type="InterPro" id="IPR002049">
    <property type="entry name" value="LE_dom"/>
</dbReference>
<keyword evidence="9 10" id="KW-0424">Laminin EGF-like domain</keyword>
<dbReference type="PROSITE" id="PS01248">
    <property type="entry name" value="EGF_LAM_1"/>
    <property type="match status" value="4"/>
</dbReference>
<keyword evidence="6" id="KW-0084">Basement membrane</keyword>
<evidence type="ECO:0000256" key="9">
    <source>
        <dbReference type="ARBA" id="ARBA00023292"/>
    </source>
</evidence>
<keyword evidence="8" id="KW-0325">Glycoprotein</keyword>
<feature type="disulfide bond" evidence="10">
    <location>
        <begin position="312"/>
        <end position="321"/>
    </location>
</feature>
<dbReference type="SMART" id="SM00181">
    <property type="entry name" value="EGF"/>
    <property type="match status" value="6"/>
</dbReference>
<feature type="signal peptide" evidence="11">
    <location>
        <begin position="1"/>
        <end position="36"/>
    </location>
</feature>
<evidence type="ECO:0000256" key="2">
    <source>
        <dbReference type="ARBA" id="ARBA00022525"/>
    </source>
</evidence>
<dbReference type="GO" id="GO:0070831">
    <property type="term" value="P:basement membrane assembly"/>
    <property type="evidence" value="ECO:0007669"/>
    <property type="project" value="TreeGrafter"/>
</dbReference>
<organism evidence="14 15">
    <name type="scientific">Mugilogobius chulae</name>
    <name type="common">yellowstripe goby</name>
    <dbReference type="NCBI Taxonomy" id="88201"/>
    <lineage>
        <taxon>Eukaryota</taxon>
        <taxon>Metazoa</taxon>
        <taxon>Chordata</taxon>
        <taxon>Craniata</taxon>
        <taxon>Vertebrata</taxon>
        <taxon>Euteleostomi</taxon>
        <taxon>Actinopterygii</taxon>
        <taxon>Neopterygii</taxon>
        <taxon>Teleostei</taxon>
        <taxon>Neoteleostei</taxon>
        <taxon>Acanthomorphata</taxon>
        <taxon>Gobiaria</taxon>
        <taxon>Gobiiformes</taxon>
        <taxon>Gobioidei</taxon>
        <taxon>Gobiidae</taxon>
        <taxon>Gobionellinae</taxon>
        <taxon>Mugilogobius</taxon>
    </lineage>
</organism>
<dbReference type="PROSITE" id="PS51117">
    <property type="entry name" value="LAMININ_NTER"/>
    <property type="match status" value="1"/>
</dbReference>
<evidence type="ECO:0000256" key="7">
    <source>
        <dbReference type="ARBA" id="ARBA00023157"/>
    </source>
</evidence>
<reference evidence="15" key="1">
    <citation type="submission" date="2024-04" db="EMBL/GenBank/DDBJ databases">
        <title>Salinicola lusitanus LLJ914,a marine bacterium isolated from the Okinawa Trough.</title>
        <authorList>
            <person name="Li J."/>
        </authorList>
    </citation>
    <scope>NUCLEOTIDE SEQUENCE [LARGE SCALE GENOMIC DNA]</scope>
</reference>
<dbReference type="FunFam" id="2.10.25.10:FF:000209">
    <property type="entry name" value="Laminin subunit alpha 5"/>
    <property type="match status" value="1"/>
</dbReference>
<feature type="disulfide bond" evidence="10">
    <location>
        <begin position="499"/>
        <end position="508"/>
    </location>
</feature>
<feature type="chain" id="PRO_5043721190" evidence="11">
    <location>
        <begin position="37"/>
        <end position="573"/>
    </location>
</feature>
<feature type="disulfide bond" evidence="10">
    <location>
        <begin position="451"/>
        <end position="463"/>
    </location>
</feature>
<dbReference type="Gene3D" id="2.60.120.260">
    <property type="entry name" value="Galactose-binding domain-like"/>
    <property type="match status" value="2"/>
</dbReference>
<evidence type="ECO:0000256" key="6">
    <source>
        <dbReference type="ARBA" id="ARBA00022869"/>
    </source>
</evidence>
<feature type="disulfide bond" evidence="10">
    <location>
        <begin position="545"/>
        <end position="554"/>
    </location>
</feature>
<dbReference type="PROSITE" id="PS51257">
    <property type="entry name" value="PROKAR_LIPOPROTEIN"/>
    <property type="match status" value="1"/>
</dbReference>
<feature type="domain" description="Laminin EGF-like" evidence="12">
    <location>
        <begin position="405"/>
        <end position="450"/>
    </location>
</feature>
<dbReference type="SMART" id="SM00136">
    <property type="entry name" value="LamNT"/>
    <property type="match status" value="1"/>
</dbReference>
<evidence type="ECO:0000256" key="10">
    <source>
        <dbReference type="PROSITE-ProRule" id="PRU00460"/>
    </source>
</evidence>
<evidence type="ECO:0000256" key="11">
    <source>
        <dbReference type="SAM" id="SignalP"/>
    </source>
</evidence>
<feature type="disulfide bond" evidence="10">
    <location>
        <begin position="358"/>
        <end position="370"/>
    </location>
</feature>
<dbReference type="FunFam" id="2.10.25.10:FF:000069">
    <property type="entry name" value="Laminin subunit alpha 1"/>
    <property type="match status" value="1"/>
</dbReference>
<dbReference type="GO" id="GO:0007411">
    <property type="term" value="P:axon guidance"/>
    <property type="evidence" value="ECO:0007669"/>
    <property type="project" value="TreeGrafter"/>
</dbReference>
<dbReference type="GO" id="GO:0016477">
    <property type="term" value="P:cell migration"/>
    <property type="evidence" value="ECO:0007669"/>
    <property type="project" value="TreeGrafter"/>
</dbReference>
<protein>
    <submittedName>
        <fullName evidence="14">Uncharacterized protein</fullName>
    </submittedName>
</protein>
<evidence type="ECO:0000259" key="13">
    <source>
        <dbReference type="PROSITE" id="PS51117"/>
    </source>
</evidence>
<keyword evidence="5" id="KW-0677">Repeat</keyword>
<comment type="subcellular location">
    <subcellularLocation>
        <location evidence="1">Secreted</location>
        <location evidence="1">Extracellular space</location>
        <location evidence="1">Extracellular matrix</location>
        <location evidence="1">Basement membrane</location>
    </subcellularLocation>
</comment>
<dbReference type="InterPro" id="IPR000742">
    <property type="entry name" value="EGF"/>
</dbReference>
<dbReference type="FunFam" id="2.10.25.10:FF:000405">
    <property type="entry name" value="Laminin subunit alpha 5"/>
    <property type="match status" value="1"/>
</dbReference>
<dbReference type="Pfam" id="PF00055">
    <property type="entry name" value="Laminin_N"/>
    <property type="match status" value="1"/>
</dbReference>
<proteinExistence type="predicted"/>
<dbReference type="CDD" id="cd00055">
    <property type="entry name" value="EGF_Lam"/>
    <property type="match status" value="6"/>
</dbReference>
<dbReference type="PRINTS" id="PR00011">
    <property type="entry name" value="EGFLAMININ"/>
</dbReference>
<keyword evidence="7 10" id="KW-1015">Disulfide bond</keyword>
<feature type="domain" description="Laminin EGF-like" evidence="12">
    <location>
        <begin position="358"/>
        <end position="404"/>
    </location>
</feature>
<gene>
    <name evidence="14" type="ORF">WMY93_027204</name>
</gene>
<evidence type="ECO:0000256" key="4">
    <source>
        <dbReference type="ARBA" id="ARBA00022729"/>
    </source>
</evidence>
<comment type="caution">
    <text evidence="14">The sequence shown here is derived from an EMBL/GenBank/DDBJ whole genome shotgun (WGS) entry which is preliminary data.</text>
</comment>
<dbReference type="InterPro" id="IPR008211">
    <property type="entry name" value="Laminin_N"/>
</dbReference>
<feature type="domain" description="Laminin EGF-like" evidence="12">
    <location>
        <begin position="292"/>
        <end position="336"/>
    </location>
</feature>
<dbReference type="GO" id="GO:0005576">
    <property type="term" value="C:extracellular region"/>
    <property type="evidence" value="ECO:0007669"/>
    <property type="project" value="UniProtKB-ARBA"/>
</dbReference>
<feature type="domain" description="Laminin N-terminal" evidence="13">
    <location>
        <begin position="45"/>
        <end position="286"/>
    </location>
</feature>
<dbReference type="FunFam" id="2.10.25.10:FF:000430">
    <property type="entry name" value="Laminin subunit alpha 5"/>
    <property type="match status" value="1"/>
</dbReference>
<evidence type="ECO:0000256" key="8">
    <source>
        <dbReference type="ARBA" id="ARBA00023180"/>
    </source>
</evidence>